<reference evidence="2" key="1">
    <citation type="submission" date="2021-02" db="EMBL/GenBank/DDBJ databases">
        <authorList>
            <person name="Nowell W R."/>
        </authorList>
    </citation>
    <scope>NUCLEOTIDE SEQUENCE</scope>
</reference>
<evidence type="ECO:0000313" key="2">
    <source>
        <dbReference type="EMBL" id="CAF5019000.1"/>
    </source>
</evidence>
<protein>
    <submittedName>
        <fullName evidence="2">Uncharacterized protein</fullName>
    </submittedName>
</protein>
<keyword evidence="1" id="KW-0472">Membrane</keyword>
<sequence>MPREHSMWIGLTLDDMLRYAIQPNVTFSNQSIIVQSSSAIIMFLFVVGLLNSILTYLVFRHPNCRQTGSGMYLHVSSIVSGLAISTLTMKF</sequence>
<feature type="transmembrane region" description="Helical" evidence="1">
    <location>
        <begin position="71"/>
        <end position="89"/>
    </location>
</feature>
<name>A0A822BG38_9BILA</name>
<keyword evidence="1" id="KW-1133">Transmembrane helix</keyword>
<accession>A0A822BG38</accession>
<organism evidence="2 3">
    <name type="scientific">Rotaria socialis</name>
    <dbReference type="NCBI Taxonomy" id="392032"/>
    <lineage>
        <taxon>Eukaryota</taxon>
        <taxon>Metazoa</taxon>
        <taxon>Spiralia</taxon>
        <taxon>Gnathifera</taxon>
        <taxon>Rotifera</taxon>
        <taxon>Eurotatoria</taxon>
        <taxon>Bdelloidea</taxon>
        <taxon>Philodinida</taxon>
        <taxon>Philodinidae</taxon>
        <taxon>Rotaria</taxon>
    </lineage>
</organism>
<evidence type="ECO:0000256" key="1">
    <source>
        <dbReference type="SAM" id="Phobius"/>
    </source>
</evidence>
<evidence type="ECO:0000313" key="3">
    <source>
        <dbReference type="Proteomes" id="UP000663848"/>
    </source>
</evidence>
<feature type="transmembrane region" description="Helical" evidence="1">
    <location>
        <begin position="39"/>
        <end position="59"/>
    </location>
</feature>
<dbReference type="Proteomes" id="UP000663848">
    <property type="component" value="Unassembled WGS sequence"/>
</dbReference>
<feature type="non-terminal residue" evidence="2">
    <location>
        <position position="1"/>
    </location>
</feature>
<proteinExistence type="predicted"/>
<dbReference type="EMBL" id="CAJOBR010038216">
    <property type="protein sequence ID" value="CAF5019000.1"/>
    <property type="molecule type" value="Genomic_DNA"/>
</dbReference>
<comment type="caution">
    <text evidence="2">The sequence shown here is derived from an EMBL/GenBank/DDBJ whole genome shotgun (WGS) entry which is preliminary data.</text>
</comment>
<keyword evidence="1" id="KW-0812">Transmembrane</keyword>
<gene>
    <name evidence="2" type="ORF">QYT958_LOCUS39777</name>
</gene>
<dbReference type="AlphaFoldDB" id="A0A822BG38"/>